<evidence type="ECO:0000313" key="2">
    <source>
        <dbReference type="Proteomes" id="UP000027442"/>
    </source>
</evidence>
<dbReference type="HOGENOM" id="CLU_2718969_0_0_10"/>
<dbReference type="AlphaFoldDB" id="A0A069QI67"/>
<dbReference type="Proteomes" id="UP000027442">
    <property type="component" value="Unassembled WGS sequence"/>
</dbReference>
<evidence type="ECO:0000313" key="1">
    <source>
        <dbReference type="EMBL" id="KDR52548.1"/>
    </source>
</evidence>
<comment type="caution">
    <text evidence="1">The sequence shown here is derived from an EMBL/GenBank/DDBJ whole genome shotgun (WGS) entry which is preliminary data.</text>
</comment>
<sequence length="72" mass="7940">MVGYSFTIGSCPSGVLRAIGFFILAPLLYNGCEYLFNIGDTDGLKYVVYFAAPYASWQKGAVENTNKLIRFS</sequence>
<protein>
    <submittedName>
        <fullName evidence="1">Uncharacterized protein</fullName>
    </submittedName>
</protein>
<name>A0A069QI67_HOYLO</name>
<keyword evidence="2" id="KW-1185">Reference proteome</keyword>
<proteinExistence type="predicted"/>
<dbReference type="PATRIC" id="fig|1122985.7.peg.1428"/>
<dbReference type="EMBL" id="JNGW01000058">
    <property type="protein sequence ID" value="KDR52548.1"/>
    <property type="molecule type" value="Genomic_DNA"/>
</dbReference>
<organism evidence="1 2">
    <name type="scientific">Hoylesella loescheii DSM 19665 = JCM 12249 = ATCC 15930</name>
    <dbReference type="NCBI Taxonomy" id="1122985"/>
    <lineage>
        <taxon>Bacteria</taxon>
        <taxon>Pseudomonadati</taxon>
        <taxon>Bacteroidota</taxon>
        <taxon>Bacteroidia</taxon>
        <taxon>Bacteroidales</taxon>
        <taxon>Prevotellaceae</taxon>
        <taxon>Hoylesella</taxon>
    </lineage>
</organism>
<accession>A0A069QI67</accession>
<gene>
    <name evidence="1" type="ORF">HMPREF1991_01372</name>
</gene>
<reference evidence="1 2" key="1">
    <citation type="submission" date="2013-08" db="EMBL/GenBank/DDBJ databases">
        <authorList>
            <person name="Weinstock G."/>
            <person name="Sodergren E."/>
            <person name="Wylie T."/>
            <person name="Fulton L."/>
            <person name="Fulton R."/>
            <person name="Fronick C."/>
            <person name="O'Laughlin M."/>
            <person name="Godfrey J."/>
            <person name="Miner T."/>
            <person name="Herter B."/>
            <person name="Appelbaum E."/>
            <person name="Cordes M."/>
            <person name="Lek S."/>
            <person name="Wollam A."/>
            <person name="Pepin K.H."/>
            <person name="Palsikar V.B."/>
            <person name="Mitreva M."/>
            <person name="Wilson R.K."/>
        </authorList>
    </citation>
    <scope>NUCLEOTIDE SEQUENCE [LARGE SCALE GENOMIC DNA]</scope>
    <source>
        <strain evidence="1 2">ATCC 15930</strain>
    </source>
</reference>